<protein>
    <submittedName>
        <fullName evidence="1">Uncharacterized protein</fullName>
    </submittedName>
</protein>
<dbReference type="RefSeq" id="WP_049835327.1">
    <property type="nucleotide sequence ID" value="NZ_CP012160.1"/>
</dbReference>
<sequence>MDVPADDGESVDAPFSLLQFALTSGDDDLQLDWQQLASPLSVQNSAAVILPDGENRPLTVRNTQASNGSLISF</sequence>
<accession>A0A0K0Y852</accession>
<dbReference type="AlphaFoldDB" id="A0A0K0Y852"/>
<organism evidence="1 2">
    <name type="scientific">Octadecabacter temperatus</name>
    <dbReference type="NCBI Taxonomy" id="1458307"/>
    <lineage>
        <taxon>Bacteria</taxon>
        <taxon>Pseudomonadati</taxon>
        <taxon>Pseudomonadota</taxon>
        <taxon>Alphaproteobacteria</taxon>
        <taxon>Rhodobacterales</taxon>
        <taxon>Roseobacteraceae</taxon>
        <taxon>Octadecabacter</taxon>
    </lineage>
</organism>
<evidence type="ECO:0000313" key="2">
    <source>
        <dbReference type="Proteomes" id="UP000067444"/>
    </source>
</evidence>
<dbReference type="STRING" id="1458307.OSB_25600"/>
<dbReference type="KEGG" id="otm:OSB_25600"/>
<evidence type="ECO:0000313" key="1">
    <source>
        <dbReference type="EMBL" id="AKS47090.1"/>
    </source>
</evidence>
<name>A0A0K0Y852_9RHOB</name>
<dbReference type="EMBL" id="CP012160">
    <property type="protein sequence ID" value="AKS47090.1"/>
    <property type="molecule type" value="Genomic_DNA"/>
</dbReference>
<keyword evidence="2" id="KW-1185">Reference proteome</keyword>
<dbReference type="Proteomes" id="UP000067444">
    <property type="component" value="Chromosome"/>
</dbReference>
<gene>
    <name evidence="1" type="ORF">OSB_25600</name>
</gene>
<reference evidence="1 2" key="1">
    <citation type="journal article" date="2015" name="Genome Announc.">
        <title>Closed Genome Sequence of Octadecabacter temperatus SB1, the First Mesophilic Species of the Genus Octadecabacter.</title>
        <authorList>
            <person name="Voget S."/>
            <person name="Billerbeck S."/>
            <person name="Simon M."/>
            <person name="Daniel R."/>
        </authorList>
    </citation>
    <scope>NUCLEOTIDE SEQUENCE [LARGE SCALE GENOMIC DNA]</scope>
    <source>
        <strain evidence="1 2">SB1</strain>
    </source>
</reference>
<proteinExistence type="predicted"/>